<dbReference type="EMBL" id="BJYZ01000025">
    <property type="protein sequence ID" value="GEO41095.1"/>
    <property type="molecule type" value="Genomic_DNA"/>
</dbReference>
<dbReference type="RefSeq" id="WP_044431985.1">
    <property type="nucleotide sequence ID" value="NZ_BJYZ01000025.1"/>
</dbReference>
<dbReference type="SUPFAM" id="SSF52151">
    <property type="entry name" value="FabD/lysophospholipase-like"/>
    <property type="match status" value="1"/>
</dbReference>
<name>A0A512DX92_9PROT</name>
<comment type="caution">
    <text evidence="6">The sequence shown here is derived from an EMBL/GenBank/DDBJ whole genome shotgun (WGS) entry which is preliminary data.</text>
</comment>
<dbReference type="InterPro" id="IPR002641">
    <property type="entry name" value="PNPLA_dom"/>
</dbReference>
<dbReference type="GO" id="GO:0016787">
    <property type="term" value="F:hydrolase activity"/>
    <property type="evidence" value="ECO:0007669"/>
    <property type="project" value="UniProtKB-UniRule"/>
</dbReference>
<feature type="active site" description="Proton acceptor" evidence="4">
    <location>
        <position position="231"/>
    </location>
</feature>
<dbReference type="PROSITE" id="PS51635">
    <property type="entry name" value="PNPLA"/>
    <property type="match status" value="1"/>
</dbReference>
<dbReference type="InterPro" id="IPR050301">
    <property type="entry name" value="NTE"/>
</dbReference>
<dbReference type="PANTHER" id="PTHR14226">
    <property type="entry name" value="NEUROPATHY TARGET ESTERASE/SWISS CHEESE D.MELANOGASTER"/>
    <property type="match status" value="1"/>
</dbReference>
<dbReference type="GO" id="GO:0016042">
    <property type="term" value="P:lipid catabolic process"/>
    <property type="evidence" value="ECO:0007669"/>
    <property type="project" value="UniProtKB-UniRule"/>
</dbReference>
<keyword evidence="3 4" id="KW-0443">Lipid metabolism</keyword>
<evidence type="ECO:0000256" key="4">
    <source>
        <dbReference type="PROSITE-ProRule" id="PRU01161"/>
    </source>
</evidence>
<feature type="active site" description="Nucleophile" evidence="4">
    <location>
        <position position="64"/>
    </location>
</feature>
<evidence type="ECO:0000313" key="6">
    <source>
        <dbReference type="EMBL" id="GEO41095.1"/>
    </source>
</evidence>
<dbReference type="Pfam" id="PF12536">
    <property type="entry name" value="DUF3734"/>
    <property type="match status" value="1"/>
</dbReference>
<dbReference type="CDD" id="cd07209">
    <property type="entry name" value="Pat_hypo_Ecoli_Z1214_like"/>
    <property type="match status" value="1"/>
</dbReference>
<feature type="domain" description="PNPLA" evidence="5">
    <location>
        <begin position="31"/>
        <end position="244"/>
    </location>
</feature>
<feature type="short sequence motif" description="DGA/G" evidence="4">
    <location>
        <begin position="231"/>
        <end position="233"/>
    </location>
</feature>
<dbReference type="Gene3D" id="3.40.1090.10">
    <property type="entry name" value="Cytosolic phospholipase A2 catalytic domain"/>
    <property type="match status" value="2"/>
</dbReference>
<organism evidence="6 7">
    <name type="scientific">Skermanella aerolata</name>
    <dbReference type="NCBI Taxonomy" id="393310"/>
    <lineage>
        <taxon>Bacteria</taxon>
        <taxon>Pseudomonadati</taxon>
        <taxon>Pseudomonadota</taxon>
        <taxon>Alphaproteobacteria</taxon>
        <taxon>Rhodospirillales</taxon>
        <taxon>Azospirillaceae</taxon>
        <taxon>Skermanella</taxon>
    </lineage>
</organism>
<evidence type="ECO:0000313" key="7">
    <source>
        <dbReference type="Proteomes" id="UP000321523"/>
    </source>
</evidence>
<evidence type="ECO:0000256" key="1">
    <source>
        <dbReference type="ARBA" id="ARBA00022801"/>
    </source>
</evidence>
<keyword evidence="7" id="KW-1185">Reference proteome</keyword>
<sequence length="400" mass="44753">MHNLKRTRVAAATGQIDVQQIDVPHYDVIALVLQGGGALGAYQAGVYEGLHEAGIRPNWLAGISIGALNAAVIAGSPEAQRVDRLREFWETICTVPVDWATNESLTGALPFALDLRSAHNTTAAMRALLMGQRGFFKPRFPPPFMSLFSGDSATSFYDTTPLRDTLERLVDFDRLNSGDVRVSVGAVNVRSGNLVYFDTAERWLRPEHFMASGALPPGFPAIEIDGEYYWDGGMVSNTPLSRVLSSEPRRDTLTFQVDLWSAKGRLPSDLQDVASRQKDIQYSSRTRAITNHMLQMQKMRQALLDLMEHLPKEVKNDEHVRAIADMARHRAHNIVHLIYQSKTFEGHSKDYEFGPAAMREHWQSGLDDIRRTLADPRRLNRPAAELGFVTHDVHRESPVS</sequence>
<reference evidence="6 7" key="1">
    <citation type="submission" date="2019-07" db="EMBL/GenBank/DDBJ databases">
        <title>Whole genome shotgun sequence of Skermanella aerolata NBRC 106429.</title>
        <authorList>
            <person name="Hosoyama A."/>
            <person name="Uohara A."/>
            <person name="Ohji S."/>
            <person name="Ichikawa N."/>
        </authorList>
    </citation>
    <scope>NUCLEOTIDE SEQUENCE [LARGE SCALE GENOMIC DNA]</scope>
    <source>
        <strain evidence="6 7">NBRC 106429</strain>
    </source>
</reference>
<gene>
    <name evidence="6" type="ORF">SAE02_52430</name>
</gene>
<feature type="short sequence motif" description="GXGXXG" evidence="4">
    <location>
        <begin position="35"/>
        <end position="40"/>
    </location>
</feature>
<evidence type="ECO:0000256" key="2">
    <source>
        <dbReference type="ARBA" id="ARBA00022963"/>
    </source>
</evidence>
<dbReference type="PANTHER" id="PTHR14226:SF57">
    <property type="entry name" value="BLR7027 PROTEIN"/>
    <property type="match status" value="1"/>
</dbReference>
<dbReference type="InterPro" id="IPR016035">
    <property type="entry name" value="Acyl_Trfase/lysoPLipase"/>
</dbReference>
<protein>
    <submittedName>
        <fullName evidence="6">Membrane protein</fullName>
    </submittedName>
</protein>
<evidence type="ECO:0000259" key="5">
    <source>
        <dbReference type="PROSITE" id="PS51635"/>
    </source>
</evidence>
<dbReference type="AlphaFoldDB" id="A0A512DX92"/>
<dbReference type="InterPro" id="IPR021095">
    <property type="entry name" value="DUF3734"/>
</dbReference>
<keyword evidence="1 4" id="KW-0378">Hydrolase</keyword>
<evidence type="ECO:0000256" key="3">
    <source>
        <dbReference type="ARBA" id="ARBA00023098"/>
    </source>
</evidence>
<dbReference type="Pfam" id="PF01734">
    <property type="entry name" value="Patatin"/>
    <property type="match status" value="1"/>
</dbReference>
<proteinExistence type="predicted"/>
<dbReference type="Proteomes" id="UP000321523">
    <property type="component" value="Unassembled WGS sequence"/>
</dbReference>
<feature type="short sequence motif" description="GXSXG" evidence="4">
    <location>
        <begin position="62"/>
        <end position="66"/>
    </location>
</feature>
<accession>A0A512DX92</accession>
<keyword evidence="2 4" id="KW-0442">Lipid degradation</keyword>
<dbReference type="OrthoDB" id="9807112at2"/>